<dbReference type="AlphaFoldDB" id="B4N5C4"/>
<dbReference type="EMBL" id="CH964101">
    <property type="protein sequence ID" value="EDW79563.1"/>
    <property type="molecule type" value="Genomic_DNA"/>
</dbReference>
<dbReference type="OMA" id="TRDHGML"/>
<evidence type="ECO:0000256" key="2">
    <source>
        <dbReference type="SAM" id="Phobius"/>
    </source>
</evidence>
<dbReference type="OrthoDB" id="509821at2759"/>
<keyword evidence="2" id="KW-0812">Transmembrane</keyword>
<evidence type="ECO:0000313" key="3">
    <source>
        <dbReference type="EMBL" id="EDW79563.1"/>
    </source>
</evidence>
<evidence type="ECO:0000313" key="4">
    <source>
        <dbReference type="Proteomes" id="UP000007798"/>
    </source>
</evidence>
<dbReference type="HOGENOM" id="CLU_028470_1_0_1"/>
<dbReference type="PANTHER" id="PTHR21780:SF0">
    <property type="entry name" value="TRANSMEMBRANE PROTEIN 209"/>
    <property type="match status" value="1"/>
</dbReference>
<dbReference type="STRING" id="7260.B4N5C4"/>
<keyword evidence="4" id="KW-1185">Reference proteome</keyword>
<dbReference type="GO" id="GO:0016020">
    <property type="term" value="C:membrane"/>
    <property type="evidence" value="ECO:0007669"/>
    <property type="project" value="TreeGrafter"/>
</dbReference>
<feature type="transmembrane region" description="Helical" evidence="2">
    <location>
        <begin position="65"/>
        <end position="90"/>
    </location>
</feature>
<dbReference type="InterPro" id="IPR019176">
    <property type="entry name" value="Cytochrome_B561-rel"/>
</dbReference>
<feature type="compositionally biased region" description="Low complexity" evidence="1">
    <location>
        <begin position="156"/>
        <end position="169"/>
    </location>
</feature>
<name>B4N5C4_DROWI</name>
<sequence>MHYSRNNCSPLSRNPVVEHSLNLRLRNSQSRTYLKWFALNILILSVLIVDLRGTCQLQRYSYYYLTKYLIAILSGTSAVACIGKYLWIWFASGQMLGTEEQKSLLDDINDNSFKTIRSARPTRKPLCYDAGLDINDDTPIINWHSSFEDSCWGSQSMRRSPSPMRTPQQGNSSSMIQNNSLNASQISDESAYMSPYAEVRGEDFLTDPRQLPALMKKAERERSHAEEADALDMLSNTGSAISFWNYCNNAAYMLKTTIYQLAPAPVSSTENAQKSIEEFGSFQFKDSNSEVIKRISTDKLSQYVANLRYWISTTILQRLVSEINYLDDLFWQRGISDLKIGSVGLERLRKTAENLQFVQTCAPMLPMLLPFLDTFNNQEYLVQRIKELSQGSCIADYRWNSGNSHNGKAWGEHLPTDSAILFHIFCVYLDGQLMPLPQGGGRPFYSRYVLKCDEKRSTKEIVAAVHNRAHCAILSTSNHLNPKFNFISDKELHNCVYDRNNLFYVIIQFLIYMRQHQESALEGVNLGKTGINIMCVIED</sequence>
<dbReference type="KEGG" id="dwi:6645852"/>
<accession>B4N5C4</accession>
<feature type="transmembrane region" description="Helical" evidence="2">
    <location>
        <begin position="33"/>
        <end position="53"/>
    </location>
</feature>
<evidence type="ECO:0000256" key="1">
    <source>
        <dbReference type="SAM" id="MobiDB-lite"/>
    </source>
</evidence>
<keyword evidence="2" id="KW-0472">Membrane</keyword>
<reference evidence="3 4" key="1">
    <citation type="journal article" date="2007" name="Nature">
        <title>Evolution of genes and genomes on the Drosophila phylogeny.</title>
        <authorList>
            <consortium name="Drosophila 12 Genomes Consortium"/>
            <person name="Clark A.G."/>
            <person name="Eisen M.B."/>
            <person name="Smith D.R."/>
            <person name="Bergman C.M."/>
            <person name="Oliver B."/>
            <person name="Markow T.A."/>
            <person name="Kaufman T.C."/>
            <person name="Kellis M."/>
            <person name="Gelbart W."/>
            <person name="Iyer V.N."/>
            <person name="Pollard D.A."/>
            <person name="Sackton T.B."/>
            <person name="Larracuente A.M."/>
            <person name="Singh N.D."/>
            <person name="Abad J.P."/>
            <person name="Abt D.N."/>
            <person name="Adryan B."/>
            <person name="Aguade M."/>
            <person name="Akashi H."/>
            <person name="Anderson W.W."/>
            <person name="Aquadro C.F."/>
            <person name="Ardell D.H."/>
            <person name="Arguello R."/>
            <person name="Artieri C.G."/>
            <person name="Barbash D.A."/>
            <person name="Barker D."/>
            <person name="Barsanti P."/>
            <person name="Batterham P."/>
            <person name="Batzoglou S."/>
            <person name="Begun D."/>
            <person name="Bhutkar A."/>
            <person name="Blanco E."/>
            <person name="Bosak S.A."/>
            <person name="Bradley R.K."/>
            <person name="Brand A.D."/>
            <person name="Brent M.R."/>
            <person name="Brooks A.N."/>
            <person name="Brown R.H."/>
            <person name="Butlin R.K."/>
            <person name="Caggese C."/>
            <person name="Calvi B.R."/>
            <person name="Bernardo de Carvalho A."/>
            <person name="Caspi A."/>
            <person name="Castrezana S."/>
            <person name="Celniker S.E."/>
            <person name="Chang J.L."/>
            <person name="Chapple C."/>
            <person name="Chatterji S."/>
            <person name="Chinwalla A."/>
            <person name="Civetta A."/>
            <person name="Clifton S.W."/>
            <person name="Comeron J.M."/>
            <person name="Costello J.C."/>
            <person name="Coyne J.A."/>
            <person name="Daub J."/>
            <person name="David R.G."/>
            <person name="Delcher A.L."/>
            <person name="Delehaunty K."/>
            <person name="Do C.B."/>
            <person name="Ebling H."/>
            <person name="Edwards K."/>
            <person name="Eickbush T."/>
            <person name="Evans J.D."/>
            <person name="Filipski A."/>
            <person name="Findeiss S."/>
            <person name="Freyhult E."/>
            <person name="Fulton L."/>
            <person name="Fulton R."/>
            <person name="Garcia A.C."/>
            <person name="Gardiner A."/>
            <person name="Garfield D.A."/>
            <person name="Garvin B.E."/>
            <person name="Gibson G."/>
            <person name="Gilbert D."/>
            <person name="Gnerre S."/>
            <person name="Godfrey J."/>
            <person name="Good R."/>
            <person name="Gotea V."/>
            <person name="Gravely B."/>
            <person name="Greenberg A.J."/>
            <person name="Griffiths-Jones S."/>
            <person name="Gross S."/>
            <person name="Guigo R."/>
            <person name="Gustafson E.A."/>
            <person name="Haerty W."/>
            <person name="Hahn M.W."/>
            <person name="Halligan D.L."/>
            <person name="Halpern A.L."/>
            <person name="Halter G.M."/>
            <person name="Han M.V."/>
            <person name="Heger A."/>
            <person name="Hillier L."/>
            <person name="Hinrichs A.S."/>
            <person name="Holmes I."/>
            <person name="Hoskins R.A."/>
            <person name="Hubisz M.J."/>
            <person name="Hultmark D."/>
            <person name="Huntley M.A."/>
            <person name="Jaffe D.B."/>
            <person name="Jagadeeshan S."/>
            <person name="Jeck W.R."/>
            <person name="Johnson J."/>
            <person name="Jones C.D."/>
            <person name="Jordan W.C."/>
            <person name="Karpen G.H."/>
            <person name="Kataoka E."/>
            <person name="Keightley P.D."/>
            <person name="Kheradpour P."/>
            <person name="Kirkness E.F."/>
            <person name="Koerich L.B."/>
            <person name="Kristiansen K."/>
            <person name="Kudrna D."/>
            <person name="Kulathinal R.J."/>
            <person name="Kumar S."/>
            <person name="Kwok R."/>
            <person name="Lander E."/>
            <person name="Langley C.H."/>
            <person name="Lapoint R."/>
            <person name="Lazzaro B.P."/>
            <person name="Lee S.J."/>
            <person name="Levesque L."/>
            <person name="Li R."/>
            <person name="Lin C.F."/>
            <person name="Lin M.F."/>
            <person name="Lindblad-Toh K."/>
            <person name="Llopart A."/>
            <person name="Long M."/>
            <person name="Low L."/>
            <person name="Lozovsky E."/>
            <person name="Lu J."/>
            <person name="Luo M."/>
            <person name="Machado C.A."/>
            <person name="Makalowski W."/>
            <person name="Marzo M."/>
            <person name="Matsuda M."/>
            <person name="Matzkin L."/>
            <person name="McAllister B."/>
            <person name="McBride C.S."/>
            <person name="McKernan B."/>
            <person name="McKernan K."/>
            <person name="Mendez-Lago M."/>
            <person name="Minx P."/>
            <person name="Mollenhauer M.U."/>
            <person name="Montooth K."/>
            <person name="Mount S.M."/>
            <person name="Mu X."/>
            <person name="Myers E."/>
            <person name="Negre B."/>
            <person name="Newfeld S."/>
            <person name="Nielsen R."/>
            <person name="Noor M.A."/>
            <person name="O'Grady P."/>
            <person name="Pachter L."/>
            <person name="Papaceit M."/>
            <person name="Parisi M.J."/>
            <person name="Parisi M."/>
            <person name="Parts L."/>
            <person name="Pedersen J.S."/>
            <person name="Pesole G."/>
            <person name="Phillippy A.M."/>
            <person name="Ponting C.P."/>
            <person name="Pop M."/>
            <person name="Porcelli D."/>
            <person name="Powell J.R."/>
            <person name="Prohaska S."/>
            <person name="Pruitt K."/>
            <person name="Puig M."/>
            <person name="Quesneville H."/>
            <person name="Ram K.R."/>
            <person name="Rand D."/>
            <person name="Rasmussen M.D."/>
            <person name="Reed L.K."/>
            <person name="Reenan R."/>
            <person name="Reily A."/>
            <person name="Remington K.A."/>
            <person name="Rieger T.T."/>
            <person name="Ritchie M.G."/>
            <person name="Robin C."/>
            <person name="Rogers Y.H."/>
            <person name="Rohde C."/>
            <person name="Rozas J."/>
            <person name="Rubenfield M.J."/>
            <person name="Ruiz A."/>
            <person name="Russo S."/>
            <person name="Salzberg S.L."/>
            <person name="Sanchez-Gracia A."/>
            <person name="Saranga D.J."/>
            <person name="Sato H."/>
            <person name="Schaeffer S.W."/>
            <person name="Schatz M.C."/>
            <person name="Schlenke T."/>
            <person name="Schwartz R."/>
            <person name="Segarra C."/>
            <person name="Singh R.S."/>
            <person name="Sirot L."/>
            <person name="Sirota M."/>
            <person name="Sisneros N.B."/>
            <person name="Smith C.D."/>
            <person name="Smith T.F."/>
            <person name="Spieth J."/>
            <person name="Stage D.E."/>
            <person name="Stark A."/>
            <person name="Stephan W."/>
            <person name="Strausberg R.L."/>
            <person name="Strempel S."/>
            <person name="Sturgill D."/>
            <person name="Sutton G."/>
            <person name="Sutton G.G."/>
            <person name="Tao W."/>
            <person name="Teichmann S."/>
            <person name="Tobari Y.N."/>
            <person name="Tomimura Y."/>
            <person name="Tsolas J.M."/>
            <person name="Valente V.L."/>
            <person name="Venter E."/>
            <person name="Venter J.C."/>
            <person name="Vicario S."/>
            <person name="Vieira F.G."/>
            <person name="Vilella A.J."/>
            <person name="Villasante A."/>
            <person name="Walenz B."/>
            <person name="Wang J."/>
            <person name="Wasserman M."/>
            <person name="Watts T."/>
            <person name="Wilson D."/>
            <person name="Wilson R.K."/>
            <person name="Wing R.A."/>
            <person name="Wolfner M.F."/>
            <person name="Wong A."/>
            <person name="Wong G.K."/>
            <person name="Wu C.I."/>
            <person name="Wu G."/>
            <person name="Yamamoto D."/>
            <person name="Yang H.P."/>
            <person name="Yang S.P."/>
            <person name="Yorke J.A."/>
            <person name="Yoshida K."/>
            <person name="Zdobnov E."/>
            <person name="Zhang P."/>
            <person name="Zhang Y."/>
            <person name="Zimin A.V."/>
            <person name="Baldwin J."/>
            <person name="Abdouelleil A."/>
            <person name="Abdulkadir J."/>
            <person name="Abebe A."/>
            <person name="Abera B."/>
            <person name="Abreu J."/>
            <person name="Acer S.C."/>
            <person name="Aftuck L."/>
            <person name="Alexander A."/>
            <person name="An P."/>
            <person name="Anderson E."/>
            <person name="Anderson S."/>
            <person name="Arachi H."/>
            <person name="Azer M."/>
            <person name="Bachantsang P."/>
            <person name="Barry A."/>
            <person name="Bayul T."/>
            <person name="Berlin A."/>
            <person name="Bessette D."/>
            <person name="Bloom T."/>
            <person name="Blye J."/>
            <person name="Boguslavskiy L."/>
            <person name="Bonnet C."/>
            <person name="Boukhgalter B."/>
            <person name="Bourzgui I."/>
            <person name="Brown A."/>
            <person name="Cahill P."/>
            <person name="Channer S."/>
            <person name="Cheshatsang Y."/>
            <person name="Chuda L."/>
            <person name="Citroen M."/>
            <person name="Collymore A."/>
            <person name="Cooke P."/>
            <person name="Costello M."/>
            <person name="D'Aco K."/>
            <person name="Daza R."/>
            <person name="De Haan G."/>
            <person name="DeGray S."/>
            <person name="DeMaso C."/>
            <person name="Dhargay N."/>
            <person name="Dooley K."/>
            <person name="Dooley E."/>
            <person name="Doricent M."/>
            <person name="Dorje P."/>
            <person name="Dorjee K."/>
            <person name="Dupes A."/>
            <person name="Elong R."/>
            <person name="Falk J."/>
            <person name="Farina A."/>
            <person name="Faro S."/>
            <person name="Ferguson D."/>
            <person name="Fisher S."/>
            <person name="Foley C.D."/>
            <person name="Franke A."/>
            <person name="Friedrich D."/>
            <person name="Gadbois L."/>
            <person name="Gearin G."/>
            <person name="Gearin C.R."/>
            <person name="Giannoukos G."/>
            <person name="Goode T."/>
            <person name="Graham J."/>
            <person name="Grandbois E."/>
            <person name="Grewal S."/>
            <person name="Gyaltsen K."/>
            <person name="Hafez N."/>
            <person name="Hagos B."/>
            <person name="Hall J."/>
            <person name="Henson C."/>
            <person name="Hollinger A."/>
            <person name="Honan T."/>
            <person name="Huard M.D."/>
            <person name="Hughes L."/>
            <person name="Hurhula B."/>
            <person name="Husby M.E."/>
            <person name="Kamat A."/>
            <person name="Kanga B."/>
            <person name="Kashin S."/>
            <person name="Khazanovich D."/>
            <person name="Kisner P."/>
            <person name="Lance K."/>
            <person name="Lara M."/>
            <person name="Lee W."/>
            <person name="Lennon N."/>
            <person name="Letendre F."/>
            <person name="LeVine R."/>
            <person name="Lipovsky A."/>
            <person name="Liu X."/>
            <person name="Liu J."/>
            <person name="Liu S."/>
            <person name="Lokyitsang T."/>
            <person name="Lokyitsang Y."/>
            <person name="Lubonja R."/>
            <person name="Lui A."/>
            <person name="MacDonald P."/>
            <person name="Magnisalis V."/>
            <person name="Maru K."/>
            <person name="Matthews C."/>
            <person name="McCusker W."/>
            <person name="McDonough S."/>
            <person name="Mehta T."/>
            <person name="Meldrim J."/>
            <person name="Meneus L."/>
            <person name="Mihai O."/>
            <person name="Mihalev A."/>
            <person name="Mihova T."/>
            <person name="Mittelman R."/>
            <person name="Mlenga V."/>
            <person name="Montmayeur A."/>
            <person name="Mulrain L."/>
            <person name="Navidi A."/>
            <person name="Naylor J."/>
            <person name="Negash T."/>
            <person name="Nguyen T."/>
            <person name="Nguyen N."/>
            <person name="Nicol R."/>
            <person name="Norbu C."/>
            <person name="Norbu N."/>
            <person name="Novod N."/>
            <person name="O'Neill B."/>
            <person name="Osman S."/>
            <person name="Markiewicz E."/>
            <person name="Oyono O.L."/>
            <person name="Patti C."/>
            <person name="Phunkhang P."/>
            <person name="Pierre F."/>
            <person name="Priest M."/>
            <person name="Raghuraman S."/>
            <person name="Rege F."/>
            <person name="Reyes R."/>
            <person name="Rise C."/>
            <person name="Rogov P."/>
            <person name="Ross K."/>
            <person name="Ryan E."/>
            <person name="Settipalli S."/>
            <person name="Shea T."/>
            <person name="Sherpa N."/>
            <person name="Shi L."/>
            <person name="Shih D."/>
            <person name="Sparrow T."/>
            <person name="Spaulding J."/>
            <person name="Stalker J."/>
            <person name="Stange-Thomann N."/>
            <person name="Stavropoulos S."/>
            <person name="Stone C."/>
            <person name="Strader C."/>
            <person name="Tesfaye S."/>
            <person name="Thomson T."/>
            <person name="Thoulutsang Y."/>
            <person name="Thoulutsang D."/>
            <person name="Topham K."/>
            <person name="Topping I."/>
            <person name="Tsamla T."/>
            <person name="Vassiliev H."/>
            <person name="Vo A."/>
            <person name="Wangchuk T."/>
            <person name="Wangdi T."/>
            <person name="Weiand M."/>
            <person name="Wilkinson J."/>
            <person name="Wilson A."/>
            <person name="Yadav S."/>
            <person name="Young G."/>
            <person name="Yu Q."/>
            <person name="Zembek L."/>
            <person name="Zhong D."/>
            <person name="Zimmer A."/>
            <person name="Zwirko Z."/>
            <person name="Jaffe D.B."/>
            <person name="Alvarez P."/>
            <person name="Brockman W."/>
            <person name="Butler J."/>
            <person name="Chin C."/>
            <person name="Gnerre S."/>
            <person name="Grabherr M."/>
            <person name="Kleber M."/>
            <person name="Mauceli E."/>
            <person name="MacCallum I."/>
        </authorList>
    </citation>
    <scope>NUCLEOTIDE SEQUENCE [LARGE SCALE GENOMIC DNA]</scope>
    <source>
        <strain evidence="4">Tucson 14030-0811.24</strain>
    </source>
</reference>
<gene>
    <name evidence="3" type="primary">Dwil\GK20346</name>
    <name evidence="3" type="ORF">Dwil_GK20346</name>
</gene>
<organism evidence="4">
    <name type="scientific">Drosophila willistoni</name>
    <name type="common">Fruit fly</name>
    <dbReference type="NCBI Taxonomy" id="7260"/>
    <lineage>
        <taxon>Eukaryota</taxon>
        <taxon>Metazoa</taxon>
        <taxon>Ecdysozoa</taxon>
        <taxon>Arthropoda</taxon>
        <taxon>Hexapoda</taxon>
        <taxon>Insecta</taxon>
        <taxon>Pterygota</taxon>
        <taxon>Neoptera</taxon>
        <taxon>Endopterygota</taxon>
        <taxon>Diptera</taxon>
        <taxon>Brachycera</taxon>
        <taxon>Muscomorpha</taxon>
        <taxon>Ephydroidea</taxon>
        <taxon>Drosophilidae</taxon>
        <taxon>Drosophila</taxon>
        <taxon>Sophophora</taxon>
    </lineage>
</organism>
<proteinExistence type="predicted"/>
<keyword evidence="2" id="KW-1133">Transmembrane helix</keyword>
<protein>
    <submittedName>
        <fullName evidence="3">GK20346</fullName>
    </submittedName>
</protein>
<dbReference type="FunCoup" id="B4N5C4">
    <property type="interactions" value="1552"/>
</dbReference>
<feature type="region of interest" description="Disordered" evidence="1">
    <location>
        <begin position="156"/>
        <end position="176"/>
    </location>
</feature>
<dbReference type="PANTHER" id="PTHR21780">
    <property type="entry name" value="TRANSMEMBRANE PROTEIN 209"/>
    <property type="match status" value="1"/>
</dbReference>
<dbReference type="Pfam" id="PF09786">
    <property type="entry name" value="CytochromB561_N"/>
    <property type="match status" value="1"/>
</dbReference>
<dbReference type="PhylomeDB" id="B4N5C4"/>
<dbReference type="Proteomes" id="UP000007798">
    <property type="component" value="Unassembled WGS sequence"/>
</dbReference>
<dbReference type="eggNOG" id="KOG4670">
    <property type="taxonomic scope" value="Eukaryota"/>
</dbReference>
<dbReference type="InParanoid" id="B4N5C4"/>